<reference evidence="3 4" key="1">
    <citation type="journal article" date="2014" name="BMC Genomics">
        <title>Genomic comparison of sporeforming bacilli isolated from milk.</title>
        <authorList>
            <person name="Moreno Switt A.I."/>
            <person name="Andrus A.D."/>
            <person name="Ranieri M.L."/>
            <person name="Orsi R.H."/>
            <person name="Ivy R."/>
            <person name="den Bakker H.C."/>
            <person name="Martin N.H."/>
            <person name="Wiedmann M."/>
            <person name="Boor K.J."/>
        </authorList>
    </citation>
    <scope>NUCLEOTIDE SEQUENCE [LARGE SCALE GENOMIC DNA]</scope>
    <source>
        <strain evidence="3 4">FSL R5-213</strain>
    </source>
</reference>
<proteinExistence type="inferred from homology"/>
<feature type="transmembrane region" description="Helical" evidence="2">
    <location>
        <begin position="7"/>
        <end position="24"/>
    </location>
</feature>
<dbReference type="InterPro" id="IPR010273">
    <property type="entry name" value="DUF881"/>
</dbReference>
<sequence>MKRKMHTPFIIVFFIIGFMLAMQYNTVKNPQQRDTRDLWDIRRELSLEKQRHSELLANIQLLNSTISKYENMDNDSPDRILRETVQGLKQEAGLAEIKSPGLVLRVDVSPEAKALGQAVSNISPDLLVKLVNDINRFKGNAVVIDGKRIVQTTAIRDINGQTTVNSLAVRTPPFMITIGTSTLADANKLASYLESSSIADEFYLDNLTLSIGKPQKKVTLNGFDRSFHNKFLSETTKGE</sequence>
<keyword evidence="2" id="KW-0812">Transmembrane</keyword>
<gene>
    <name evidence="3" type="ORF">C176_10092</name>
</gene>
<dbReference type="Pfam" id="PF05949">
    <property type="entry name" value="DUF881"/>
    <property type="match status" value="1"/>
</dbReference>
<keyword evidence="2" id="KW-1133">Transmembrane helix</keyword>
<evidence type="ECO:0000256" key="2">
    <source>
        <dbReference type="SAM" id="Phobius"/>
    </source>
</evidence>
<dbReference type="PANTHER" id="PTHR37313">
    <property type="entry name" value="UPF0749 PROTEIN RV1825"/>
    <property type="match status" value="1"/>
</dbReference>
<evidence type="ECO:0000313" key="3">
    <source>
        <dbReference type="EMBL" id="ETT85773.1"/>
    </source>
</evidence>
<evidence type="ECO:0008006" key="5">
    <source>
        <dbReference type="Google" id="ProtNLM"/>
    </source>
</evidence>
<protein>
    <recommendedName>
        <fullName evidence="5">DUF881 domain-containing protein</fullName>
    </recommendedName>
</protein>
<dbReference type="EMBL" id="ASQA01000016">
    <property type="protein sequence ID" value="ETT85773.1"/>
    <property type="molecule type" value="Genomic_DNA"/>
</dbReference>
<evidence type="ECO:0000313" key="4">
    <source>
        <dbReference type="Proteomes" id="UP000019062"/>
    </source>
</evidence>
<organism evidence="3 4">
    <name type="scientific">Viridibacillus arenosi FSL R5-213</name>
    <dbReference type="NCBI Taxonomy" id="1227360"/>
    <lineage>
        <taxon>Bacteria</taxon>
        <taxon>Bacillati</taxon>
        <taxon>Bacillota</taxon>
        <taxon>Bacilli</taxon>
        <taxon>Bacillales</taxon>
        <taxon>Caryophanaceae</taxon>
        <taxon>Viridibacillus</taxon>
    </lineage>
</organism>
<dbReference type="Proteomes" id="UP000019062">
    <property type="component" value="Unassembled WGS sequence"/>
</dbReference>
<comment type="caution">
    <text evidence="3">The sequence shown here is derived from an EMBL/GenBank/DDBJ whole genome shotgun (WGS) entry which is preliminary data.</text>
</comment>
<keyword evidence="2" id="KW-0472">Membrane</keyword>
<dbReference type="Gene3D" id="3.30.70.1880">
    <property type="entry name" value="Protein of unknown function DUF881"/>
    <property type="match status" value="1"/>
</dbReference>
<dbReference type="PANTHER" id="PTHR37313:SF2">
    <property type="entry name" value="UPF0749 PROTEIN YLXX"/>
    <property type="match status" value="1"/>
</dbReference>
<keyword evidence="4" id="KW-1185">Reference proteome</keyword>
<name>W4EYT7_9BACL</name>
<comment type="similarity">
    <text evidence="1">Belongs to the UPF0749 family.</text>
</comment>
<evidence type="ECO:0000256" key="1">
    <source>
        <dbReference type="ARBA" id="ARBA00009108"/>
    </source>
</evidence>
<accession>W4EYT7</accession>
<dbReference type="AlphaFoldDB" id="W4EYT7"/>
<dbReference type="eggNOG" id="COG3879">
    <property type="taxonomic scope" value="Bacteria"/>
</dbReference>
<dbReference type="RefSeq" id="WP_038183858.1">
    <property type="nucleotide sequence ID" value="NZ_ASQA01000016.1"/>
</dbReference>